<accession>A0ABP6UY33</accession>
<dbReference type="RefSeq" id="WP_344931048.1">
    <property type="nucleotide sequence ID" value="NZ_BAABCW010000047.1"/>
</dbReference>
<proteinExistence type="predicted"/>
<gene>
    <name evidence="1" type="ORF">GCM10022393_43420</name>
</gene>
<protein>
    <submittedName>
        <fullName evidence="1">Uncharacterized protein</fullName>
    </submittedName>
</protein>
<evidence type="ECO:0000313" key="2">
    <source>
        <dbReference type="Proteomes" id="UP001500459"/>
    </source>
</evidence>
<organism evidence="1 2">
    <name type="scientific">Aquimarina addita</name>
    <dbReference type="NCBI Taxonomy" id="870485"/>
    <lineage>
        <taxon>Bacteria</taxon>
        <taxon>Pseudomonadati</taxon>
        <taxon>Bacteroidota</taxon>
        <taxon>Flavobacteriia</taxon>
        <taxon>Flavobacteriales</taxon>
        <taxon>Flavobacteriaceae</taxon>
        <taxon>Aquimarina</taxon>
    </lineage>
</organism>
<name>A0ABP6UY33_9FLAO</name>
<dbReference type="Proteomes" id="UP001500459">
    <property type="component" value="Unassembled WGS sequence"/>
</dbReference>
<comment type="caution">
    <text evidence="1">The sequence shown here is derived from an EMBL/GenBank/DDBJ whole genome shotgun (WGS) entry which is preliminary data.</text>
</comment>
<evidence type="ECO:0000313" key="1">
    <source>
        <dbReference type="EMBL" id="GAA3523953.1"/>
    </source>
</evidence>
<sequence>MREFNLYEDIKSSIEENLSLIKKYGFNEVQEEQIAYEYHFSIFNDLNEYIDISFEAISSSPIWIKINNIHIEKLLKDEVLMKIDNDLNSLYKENFDLYLKFDDTKYIGNNFENYKKFGRELNNKKLNRAFKILEMKFRYLSQKSNDLNEQIEEPALCSKKISDLKKLMTSDNFINDFKQAKKMILETDKCEIEINSLDELKDVLESLSEQSINNIEWELKK</sequence>
<keyword evidence="2" id="KW-1185">Reference proteome</keyword>
<reference evidence="2" key="1">
    <citation type="journal article" date="2019" name="Int. J. Syst. Evol. Microbiol.">
        <title>The Global Catalogue of Microorganisms (GCM) 10K type strain sequencing project: providing services to taxonomists for standard genome sequencing and annotation.</title>
        <authorList>
            <consortium name="The Broad Institute Genomics Platform"/>
            <consortium name="The Broad Institute Genome Sequencing Center for Infectious Disease"/>
            <person name="Wu L."/>
            <person name="Ma J."/>
        </authorList>
    </citation>
    <scope>NUCLEOTIDE SEQUENCE [LARGE SCALE GENOMIC DNA]</scope>
    <source>
        <strain evidence="2">JCM 17106</strain>
    </source>
</reference>
<dbReference type="EMBL" id="BAABCW010000047">
    <property type="protein sequence ID" value="GAA3523953.1"/>
    <property type="molecule type" value="Genomic_DNA"/>
</dbReference>